<accession>A0AAD4SNH8</accession>
<keyword evidence="9" id="KW-0862">Zinc</keyword>
<evidence type="ECO:0000256" key="3">
    <source>
        <dbReference type="ARBA" id="ARBA00012483"/>
    </source>
</evidence>
<evidence type="ECO:0000256" key="9">
    <source>
        <dbReference type="ARBA" id="ARBA00022833"/>
    </source>
</evidence>
<comment type="caution">
    <text evidence="14">The sequence shown here is derived from an EMBL/GenBank/DDBJ whole genome shotgun (WGS) entry which is preliminary data.</text>
</comment>
<evidence type="ECO:0000259" key="13">
    <source>
        <dbReference type="Pfam" id="PF12483"/>
    </source>
</evidence>
<evidence type="ECO:0000256" key="11">
    <source>
        <dbReference type="ARBA" id="ARBA00023136"/>
    </source>
</evidence>
<evidence type="ECO:0000256" key="10">
    <source>
        <dbReference type="ARBA" id="ARBA00022989"/>
    </source>
</evidence>
<keyword evidence="7" id="KW-0863">Zinc-finger</keyword>
<evidence type="ECO:0000256" key="7">
    <source>
        <dbReference type="ARBA" id="ARBA00022771"/>
    </source>
</evidence>
<feature type="domain" description="E3 Ubiquitin ligase MUL1-like" evidence="13">
    <location>
        <begin position="106"/>
        <end position="238"/>
    </location>
</feature>
<dbReference type="EC" id="2.3.2.27" evidence="3"/>
<evidence type="ECO:0000256" key="6">
    <source>
        <dbReference type="ARBA" id="ARBA00022723"/>
    </source>
</evidence>
<keyword evidence="11 12" id="KW-0472">Membrane</keyword>
<feature type="transmembrane region" description="Helical" evidence="12">
    <location>
        <begin position="263"/>
        <end position="285"/>
    </location>
</feature>
<evidence type="ECO:0000256" key="5">
    <source>
        <dbReference type="ARBA" id="ARBA00022692"/>
    </source>
</evidence>
<evidence type="ECO:0000256" key="8">
    <source>
        <dbReference type="ARBA" id="ARBA00022786"/>
    </source>
</evidence>
<sequence>MDVAAAGVVSAYCAVKTWRNYCFTSNALHKIREAPNVNVSDLRQLLEKEVETGNGTGGKLAVVRGIVVEAQRRVGGWENIRPTALVSSEAAGGTAVLIQKTQMVLSQKVPFVLLDIGRSLSSDYLFVNMEGSKHPLHISTVFHELQPVQASPSTFLQAVLRHPYPLGVLGEEKVLSIGKQISAVGVCSFGVPQIKSSQDLPYFLTELTKDQLVEDLTYTKNCLFWCGLALGSLSIGLLGYATMRGWRRWKEMKQQWRAKAANVVEAIAAVAVTAAAGLAIAVIAIEFQAGEIAGEVPDMELCAICLSRRRGKRTLFGPSGHIPSCQICPSSAVEQQSSPSHTLALHQLDGMTVGDVEEETSFSNEEAVNHGYE</sequence>
<dbReference type="InterPro" id="IPR022170">
    <property type="entry name" value="MUL1-like"/>
</dbReference>
<evidence type="ECO:0000256" key="2">
    <source>
        <dbReference type="ARBA" id="ARBA00004141"/>
    </source>
</evidence>
<gene>
    <name evidence="14" type="ORF">MKW98_003968</name>
</gene>
<comment type="catalytic activity">
    <reaction evidence="1">
        <text>S-ubiquitinyl-[E2 ubiquitin-conjugating enzyme]-L-cysteine + [acceptor protein]-L-lysine = [E2 ubiquitin-conjugating enzyme]-L-cysteine + N(6)-ubiquitinyl-[acceptor protein]-L-lysine.</text>
        <dbReference type="EC" id="2.3.2.27"/>
    </reaction>
</comment>
<evidence type="ECO:0000256" key="1">
    <source>
        <dbReference type="ARBA" id="ARBA00000900"/>
    </source>
</evidence>
<dbReference type="AlphaFoldDB" id="A0AAD4SNH8"/>
<keyword evidence="5 12" id="KW-0812">Transmembrane</keyword>
<dbReference type="Proteomes" id="UP001202328">
    <property type="component" value="Unassembled WGS sequence"/>
</dbReference>
<dbReference type="PANTHER" id="PTHR47355">
    <property type="entry name" value="E3 UBIQUITIN-PROTEIN LIGASE SPL2"/>
    <property type="match status" value="1"/>
</dbReference>
<evidence type="ECO:0000256" key="4">
    <source>
        <dbReference type="ARBA" id="ARBA00022679"/>
    </source>
</evidence>
<evidence type="ECO:0000313" key="15">
    <source>
        <dbReference type="Proteomes" id="UP001202328"/>
    </source>
</evidence>
<reference evidence="14" key="1">
    <citation type="submission" date="2022-04" db="EMBL/GenBank/DDBJ databases">
        <title>A functionally conserved STORR gene fusion in Papaver species that diverged 16.8 million years ago.</title>
        <authorList>
            <person name="Catania T."/>
        </authorList>
    </citation>
    <scope>NUCLEOTIDE SEQUENCE</scope>
    <source>
        <strain evidence="14">S-188037</strain>
    </source>
</reference>
<keyword evidence="4" id="KW-0808">Transferase</keyword>
<dbReference type="GO" id="GO:0008270">
    <property type="term" value="F:zinc ion binding"/>
    <property type="evidence" value="ECO:0007669"/>
    <property type="project" value="UniProtKB-KW"/>
</dbReference>
<name>A0AAD4SNH8_9MAGN</name>
<dbReference type="Pfam" id="PF12483">
    <property type="entry name" value="GIDE"/>
    <property type="match status" value="1"/>
</dbReference>
<keyword evidence="15" id="KW-1185">Reference proteome</keyword>
<proteinExistence type="predicted"/>
<dbReference type="EMBL" id="JAJJMB010009474">
    <property type="protein sequence ID" value="KAI3913489.1"/>
    <property type="molecule type" value="Genomic_DNA"/>
</dbReference>
<comment type="subcellular location">
    <subcellularLocation>
        <location evidence="2">Membrane</location>
        <topology evidence="2">Multi-pass membrane protein</topology>
    </subcellularLocation>
</comment>
<evidence type="ECO:0000313" key="14">
    <source>
        <dbReference type="EMBL" id="KAI3913489.1"/>
    </source>
</evidence>
<dbReference type="GO" id="GO:0016567">
    <property type="term" value="P:protein ubiquitination"/>
    <property type="evidence" value="ECO:0007669"/>
    <property type="project" value="InterPro"/>
</dbReference>
<keyword evidence="10 12" id="KW-1133">Transmembrane helix</keyword>
<dbReference type="GO" id="GO:0061630">
    <property type="term" value="F:ubiquitin protein ligase activity"/>
    <property type="evidence" value="ECO:0007669"/>
    <property type="project" value="UniProtKB-EC"/>
</dbReference>
<feature type="transmembrane region" description="Helical" evidence="12">
    <location>
        <begin position="223"/>
        <end position="242"/>
    </location>
</feature>
<dbReference type="InterPro" id="IPR044247">
    <property type="entry name" value="SPL2-like"/>
</dbReference>
<keyword evidence="6" id="KW-0479">Metal-binding</keyword>
<protein>
    <recommendedName>
        <fullName evidence="3">RING-type E3 ubiquitin transferase</fullName>
        <ecNumber evidence="3">2.3.2.27</ecNumber>
    </recommendedName>
</protein>
<keyword evidence="8" id="KW-0833">Ubl conjugation pathway</keyword>
<dbReference type="PANTHER" id="PTHR47355:SF1">
    <property type="entry name" value="E3 UBIQUITIN-PROTEIN LIGASE SPL2"/>
    <property type="match status" value="1"/>
</dbReference>
<organism evidence="14 15">
    <name type="scientific">Papaver atlanticum</name>
    <dbReference type="NCBI Taxonomy" id="357466"/>
    <lineage>
        <taxon>Eukaryota</taxon>
        <taxon>Viridiplantae</taxon>
        <taxon>Streptophyta</taxon>
        <taxon>Embryophyta</taxon>
        <taxon>Tracheophyta</taxon>
        <taxon>Spermatophyta</taxon>
        <taxon>Magnoliopsida</taxon>
        <taxon>Ranunculales</taxon>
        <taxon>Papaveraceae</taxon>
        <taxon>Papaveroideae</taxon>
        <taxon>Papaver</taxon>
    </lineage>
</organism>
<dbReference type="GO" id="GO:0016020">
    <property type="term" value="C:membrane"/>
    <property type="evidence" value="ECO:0007669"/>
    <property type="project" value="UniProtKB-SubCell"/>
</dbReference>
<evidence type="ECO:0000256" key="12">
    <source>
        <dbReference type="SAM" id="Phobius"/>
    </source>
</evidence>